<dbReference type="GO" id="GO:0035999">
    <property type="term" value="P:tetrahydrofolate interconversion"/>
    <property type="evidence" value="ECO:0007669"/>
    <property type="project" value="UniProtKB-UniRule"/>
</dbReference>
<dbReference type="InterPro" id="IPR036291">
    <property type="entry name" value="NAD(P)-bd_dom_sf"/>
</dbReference>
<dbReference type="InterPro" id="IPR046346">
    <property type="entry name" value="Aminoacid_DH-like_N_sf"/>
</dbReference>
<dbReference type="FunFam" id="3.40.50.10860:FF:000005">
    <property type="entry name" value="C-1-tetrahydrofolate synthase, cytoplasmic, putative"/>
    <property type="match status" value="1"/>
</dbReference>
<dbReference type="GO" id="GO:0005829">
    <property type="term" value="C:cytosol"/>
    <property type="evidence" value="ECO:0007669"/>
    <property type="project" value="TreeGrafter"/>
</dbReference>
<evidence type="ECO:0000256" key="10">
    <source>
        <dbReference type="ARBA" id="ARBA00023167"/>
    </source>
</evidence>
<keyword evidence="11 12" id="KW-0511">Multifunctional enzyme</keyword>
<dbReference type="GO" id="GO:0000105">
    <property type="term" value="P:L-histidine biosynthetic process"/>
    <property type="evidence" value="ECO:0007669"/>
    <property type="project" value="UniProtKB-KW"/>
</dbReference>
<reference evidence="15" key="1">
    <citation type="submission" date="2023-07" db="EMBL/GenBank/DDBJ databases">
        <title>Between Cages and Wild: Unraveling the Impact of Captivity on Animal Microbiomes and Antimicrobial Resistance.</title>
        <authorList>
            <person name="Schmartz G.P."/>
            <person name="Rehner J."/>
            <person name="Schuff M.J."/>
            <person name="Becker S.L."/>
            <person name="Kravczyk M."/>
            <person name="Gurevich A."/>
            <person name="Francke R."/>
            <person name="Mueller R."/>
            <person name="Keller V."/>
            <person name="Keller A."/>
        </authorList>
    </citation>
    <scope>NUCLEOTIDE SEQUENCE</scope>
    <source>
        <strain evidence="15">S39M_St_73</strain>
    </source>
</reference>
<keyword evidence="3 12" id="KW-0554">One-carbon metabolism</keyword>
<proteinExistence type="inferred from homology"/>
<comment type="caution">
    <text evidence="15">The sequence shown here is derived from an EMBL/GenBank/DDBJ whole genome shotgun (WGS) entry which is preliminary data.</text>
</comment>
<evidence type="ECO:0000313" key="16">
    <source>
        <dbReference type="Proteomes" id="UP001171751"/>
    </source>
</evidence>
<dbReference type="GO" id="GO:0004488">
    <property type="term" value="F:methylenetetrahydrofolate dehydrogenase (NADP+) activity"/>
    <property type="evidence" value="ECO:0007669"/>
    <property type="project" value="UniProtKB-UniRule"/>
</dbReference>
<evidence type="ECO:0000256" key="9">
    <source>
        <dbReference type="ARBA" id="ARBA00023102"/>
    </source>
</evidence>
<dbReference type="EC" id="1.5.1.5" evidence="12"/>
<gene>
    <name evidence="12" type="primary">folD</name>
    <name evidence="15" type="ORF">Q4F26_03700</name>
</gene>
<dbReference type="GO" id="GO:0009086">
    <property type="term" value="P:methionine biosynthetic process"/>
    <property type="evidence" value="ECO:0007669"/>
    <property type="project" value="UniProtKB-KW"/>
</dbReference>
<keyword evidence="16" id="KW-1185">Reference proteome</keyword>
<keyword evidence="10 12" id="KW-0486">Methionine biosynthesis</keyword>
<evidence type="ECO:0000256" key="3">
    <source>
        <dbReference type="ARBA" id="ARBA00022563"/>
    </source>
</evidence>
<sequence>MAKILDGKEVGKALKERVKESAEQYREKGVTPKLVVLRVGEEKSSVAYENAAKKVMESVSIDSDSVTLSEDSTTEDVIEAIEKLNKDDSVHGVIMMQPLPEQISRSEVSEKLDPRKDVDALNPVNMGKLVEGNEEAMAPSTPAAVMEILKYYDYDLEGVEATVIGSSPVVGKPMSIMLLNAGATVANTHGKTKDNRLHTMKSDIIVSATGALHLVDDSYIPEGATVIDVGYGYKDGKPTGDVNYDVVESIAGAITPVPGGVGSVTTAVLASQVVKAVGLLTGK</sequence>
<dbReference type="CDD" id="cd01080">
    <property type="entry name" value="NAD_bind_m-THF_DH_Cyclohyd"/>
    <property type="match status" value="1"/>
</dbReference>
<evidence type="ECO:0000256" key="6">
    <source>
        <dbReference type="ARBA" id="ARBA00022801"/>
    </source>
</evidence>
<dbReference type="AlphaFoldDB" id="A0AA43ZSW9"/>
<protein>
    <recommendedName>
        <fullName evidence="12">Bifunctional protein FolD</fullName>
    </recommendedName>
    <domain>
        <recommendedName>
            <fullName evidence="12">Methylenetetrahydrofolate dehydrogenase</fullName>
            <ecNumber evidence="12">1.5.1.5</ecNumber>
        </recommendedName>
    </domain>
    <domain>
        <recommendedName>
            <fullName evidence="12">Methenyltetrahydrofolate cyclohydrolase</fullName>
            <ecNumber evidence="12">3.5.4.9</ecNumber>
        </recommendedName>
    </domain>
</protein>
<keyword evidence="5 12" id="KW-0658">Purine biosynthesis</keyword>
<keyword evidence="7 12" id="KW-0521">NADP</keyword>
<keyword evidence="8 12" id="KW-0560">Oxidoreductase</keyword>
<feature type="domain" description="Tetrahydrofolate dehydrogenase/cyclohydrolase catalytic" evidence="13">
    <location>
        <begin position="5"/>
        <end position="119"/>
    </location>
</feature>
<dbReference type="Pfam" id="PF00763">
    <property type="entry name" value="THF_DHG_CYH"/>
    <property type="match status" value="1"/>
</dbReference>
<evidence type="ECO:0000256" key="12">
    <source>
        <dbReference type="HAMAP-Rule" id="MF_01576"/>
    </source>
</evidence>
<dbReference type="SUPFAM" id="SSF51735">
    <property type="entry name" value="NAD(P)-binding Rossmann-fold domains"/>
    <property type="match status" value="1"/>
</dbReference>
<dbReference type="Pfam" id="PF02882">
    <property type="entry name" value="THF_DHG_CYH_C"/>
    <property type="match status" value="1"/>
</dbReference>
<dbReference type="InterPro" id="IPR020631">
    <property type="entry name" value="THF_DH/CycHdrlase_NAD-bd_dom"/>
</dbReference>
<comment type="function">
    <text evidence="12">Catalyzes the oxidation of 5,10-methylenetetrahydrofolate to 5,10-methenyltetrahydrofolate and then the hydrolysis of 5,10-methenyltetrahydrofolate to 10-formyltetrahydrofolate.</text>
</comment>
<evidence type="ECO:0000256" key="4">
    <source>
        <dbReference type="ARBA" id="ARBA00022605"/>
    </source>
</evidence>
<dbReference type="Gene3D" id="3.40.50.10860">
    <property type="entry name" value="Leucine Dehydrogenase, chain A, domain 1"/>
    <property type="match status" value="1"/>
</dbReference>
<comment type="caution">
    <text evidence="12">Lacks conserved residue(s) required for the propagation of feature annotation.</text>
</comment>
<feature type="domain" description="Tetrahydrofolate dehydrogenase/cyclohydrolase NAD(P)-binding" evidence="14">
    <location>
        <begin position="139"/>
        <end position="277"/>
    </location>
</feature>
<keyword evidence="6 12" id="KW-0378">Hydrolase</keyword>
<dbReference type="Proteomes" id="UP001171751">
    <property type="component" value="Unassembled WGS sequence"/>
</dbReference>
<evidence type="ECO:0000256" key="8">
    <source>
        <dbReference type="ARBA" id="ARBA00023002"/>
    </source>
</evidence>
<organism evidence="15 16">
    <name type="scientific">Atopococcus tabaci</name>
    <dbReference type="NCBI Taxonomy" id="269774"/>
    <lineage>
        <taxon>Bacteria</taxon>
        <taxon>Bacillati</taxon>
        <taxon>Bacillota</taxon>
        <taxon>Bacilli</taxon>
        <taxon>Lactobacillales</taxon>
        <taxon>Carnobacteriaceae</taxon>
        <taxon>Atopococcus</taxon>
    </lineage>
</organism>
<dbReference type="HAMAP" id="MF_01576">
    <property type="entry name" value="THF_DHG_CYH"/>
    <property type="match status" value="1"/>
</dbReference>
<dbReference type="InterPro" id="IPR000672">
    <property type="entry name" value="THF_DH/CycHdrlase"/>
</dbReference>
<dbReference type="EC" id="3.5.4.9" evidence="12"/>
<comment type="similarity">
    <text evidence="12">Belongs to the tetrahydrofolate dehydrogenase/cyclohydrolase family.</text>
</comment>
<dbReference type="PANTHER" id="PTHR48099">
    <property type="entry name" value="C-1-TETRAHYDROFOLATE SYNTHASE, CYTOPLASMIC-RELATED"/>
    <property type="match status" value="1"/>
</dbReference>
<dbReference type="InterPro" id="IPR020630">
    <property type="entry name" value="THF_DH/CycHdrlase_cat_dom"/>
</dbReference>
<keyword evidence="4 12" id="KW-0028">Amino-acid biosynthesis</keyword>
<keyword evidence="9 12" id="KW-0368">Histidine biosynthesis</keyword>
<evidence type="ECO:0000259" key="13">
    <source>
        <dbReference type="Pfam" id="PF00763"/>
    </source>
</evidence>
<evidence type="ECO:0000313" key="15">
    <source>
        <dbReference type="EMBL" id="MDO5457428.1"/>
    </source>
</evidence>
<feature type="binding site" evidence="12">
    <location>
        <begin position="165"/>
        <end position="167"/>
    </location>
    <ligand>
        <name>NADP(+)</name>
        <dbReference type="ChEBI" id="CHEBI:58349"/>
    </ligand>
</feature>
<comment type="pathway">
    <text evidence="1 12">One-carbon metabolism; tetrahydrofolate interconversion.</text>
</comment>
<evidence type="ECO:0000256" key="5">
    <source>
        <dbReference type="ARBA" id="ARBA00022755"/>
    </source>
</evidence>
<evidence type="ECO:0000256" key="1">
    <source>
        <dbReference type="ARBA" id="ARBA00004777"/>
    </source>
</evidence>
<dbReference type="EMBL" id="JAUNQW010000011">
    <property type="protein sequence ID" value="MDO5457428.1"/>
    <property type="molecule type" value="Genomic_DNA"/>
</dbReference>
<evidence type="ECO:0000256" key="7">
    <source>
        <dbReference type="ARBA" id="ARBA00022857"/>
    </source>
</evidence>
<dbReference type="PRINTS" id="PR00085">
    <property type="entry name" value="THFDHDRGNASE"/>
</dbReference>
<comment type="catalytic activity">
    <reaction evidence="12">
        <text>(6R)-5,10-methenyltetrahydrofolate + H2O = (6R)-10-formyltetrahydrofolate + H(+)</text>
        <dbReference type="Rhea" id="RHEA:23700"/>
        <dbReference type="ChEBI" id="CHEBI:15377"/>
        <dbReference type="ChEBI" id="CHEBI:15378"/>
        <dbReference type="ChEBI" id="CHEBI:57455"/>
        <dbReference type="ChEBI" id="CHEBI:195366"/>
        <dbReference type="EC" id="3.5.4.9"/>
    </reaction>
</comment>
<name>A0AA43ZSW9_9LACT</name>
<dbReference type="Gene3D" id="3.40.50.720">
    <property type="entry name" value="NAD(P)-binding Rossmann-like Domain"/>
    <property type="match status" value="1"/>
</dbReference>
<dbReference type="PANTHER" id="PTHR48099:SF5">
    <property type="entry name" value="C-1-TETRAHYDROFOLATE SYNTHASE, CYTOPLASMIC"/>
    <property type="match status" value="1"/>
</dbReference>
<dbReference type="GO" id="GO:0004477">
    <property type="term" value="F:methenyltetrahydrofolate cyclohydrolase activity"/>
    <property type="evidence" value="ECO:0007669"/>
    <property type="project" value="UniProtKB-UniRule"/>
</dbReference>
<comment type="subunit">
    <text evidence="2 12">Homodimer.</text>
</comment>
<evidence type="ECO:0000256" key="2">
    <source>
        <dbReference type="ARBA" id="ARBA00011738"/>
    </source>
</evidence>
<dbReference type="SUPFAM" id="SSF53223">
    <property type="entry name" value="Aminoacid dehydrogenase-like, N-terminal domain"/>
    <property type="match status" value="1"/>
</dbReference>
<evidence type="ECO:0000256" key="11">
    <source>
        <dbReference type="ARBA" id="ARBA00023268"/>
    </source>
</evidence>
<accession>A0AA43ZSW9</accession>
<evidence type="ECO:0000259" key="14">
    <source>
        <dbReference type="Pfam" id="PF02882"/>
    </source>
</evidence>
<comment type="catalytic activity">
    <reaction evidence="12">
        <text>(6R)-5,10-methylene-5,6,7,8-tetrahydrofolate + NADP(+) = (6R)-5,10-methenyltetrahydrofolate + NADPH</text>
        <dbReference type="Rhea" id="RHEA:22812"/>
        <dbReference type="ChEBI" id="CHEBI:15636"/>
        <dbReference type="ChEBI" id="CHEBI:57455"/>
        <dbReference type="ChEBI" id="CHEBI:57783"/>
        <dbReference type="ChEBI" id="CHEBI:58349"/>
        <dbReference type="EC" id="1.5.1.5"/>
    </reaction>
</comment>
<dbReference type="GO" id="GO:0006164">
    <property type="term" value="P:purine nucleotide biosynthetic process"/>
    <property type="evidence" value="ECO:0007669"/>
    <property type="project" value="UniProtKB-KW"/>
</dbReference>